<dbReference type="InterPro" id="IPR052436">
    <property type="entry name" value="LTO1_adapter"/>
</dbReference>
<sequence>MDDDWDFDSIVMIEESFIKEGAKEGEVAGQPIGHTQGRMQGMEQGFTIGREIGSLYGFLKTLLKVQEFKPDTIPKRAQKHIDNLIVLIEKFPTKNDRTTDFDGLIIPIRSKAKLIFTLLGIPYLHPSVDVNPNAKTACQKDLSY</sequence>
<gene>
    <name evidence="1" type="ORF">CONCODRAFT_83249</name>
</gene>
<dbReference type="STRING" id="796925.A0A137PFS4"/>
<evidence type="ECO:0000313" key="1">
    <source>
        <dbReference type="EMBL" id="KXN73849.1"/>
    </source>
</evidence>
<evidence type="ECO:0000313" key="2">
    <source>
        <dbReference type="Proteomes" id="UP000070444"/>
    </source>
</evidence>
<dbReference type="AlphaFoldDB" id="A0A137PFS4"/>
<protein>
    <submittedName>
        <fullName evidence="1">DUF1715-domain-containing protein</fullName>
    </submittedName>
</protein>
<accession>A0A137PFS4</accession>
<dbReference type="EMBL" id="KQ964430">
    <property type="protein sequence ID" value="KXN73849.1"/>
    <property type="molecule type" value="Genomic_DNA"/>
</dbReference>
<name>A0A137PFS4_CONC2</name>
<organism evidence="1 2">
    <name type="scientific">Conidiobolus coronatus (strain ATCC 28846 / CBS 209.66 / NRRL 28638)</name>
    <name type="common">Delacroixia coronata</name>
    <dbReference type="NCBI Taxonomy" id="796925"/>
    <lineage>
        <taxon>Eukaryota</taxon>
        <taxon>Fungi</taxon>
        <taxon>Fungi incertae sedis</taxon>
        <taxon>Zoopagomycota</taxon>
        <taxon>Entomophthoromycotina</taxon>
        <taxon>Entomophthoromycetes</taxon>
        <taxon>Entomophthorales</taxon>
        <taxon>Ancylistaceae</taxon>
        <taxon>Conidiobolus</taxon>
    </lineage>
</organism>
<keyword evidence="2" id="KW-1185">Reference proteome</keyword>
<dbReference type="OrthoDB" id="48036at2759"/>
<proteinExistence type="predicted"/>
<dbReference type="PANTHER" id="PTHR28532:SF1">
    <property type="entry name" value="ORAL CANCER OVEREXPRESSED 1"/>
    <property type="match status" value="1"/>
</dbReference>
<dbReference type="Proteomes" id="UP000070444">
    <property type="component" value="Unassembled WGS sequence"/>
</dbReference>
<reference evidence="1 2" key="1">
    <citation type="journal article" date="2015" name="Genome Biol. Evol.">
        <title>Phylogenomic analyses indicate that early fungi evolved digesting cell walls of algal ancestors of land plants.</title>
        <authorList>
            <person name="Chang Y."/>
            <person name="Wang S."/>
            <person name="Sekimoto S."/>
            <person name="Aerts A.L."/>
            <person name="Choi C."/>
            <person name="Clum A."/>
            <person name="LaButti K.M."/>
            <person name="Lindquist E.A."/>
            <person name="Yee Ngan C."/>
            <person name="Ohm R.A."/>
            <person name="Salamov A.A."/>
            <person name="Grigoriev I.V."/>
            <person name="Spatafora J.W."/>
            <person name="Berbee M.L."/>
        </authorList>
    </citation>
    <scope>NUCLEOTIDE SEQUENCE [LARGE SCALE GENOMIC DNA]</scope>
    <source>
        <strain evidence="1 2">NRRL 28638</strain>
    </source>
</reference>
<dbReference type="PANTHER" id="PTHR28532">
    <property type="entry name" value="GEO13458P1"/>
    <property type="match status" value="1"/>
</dbReference>